<dbReference type="EMBL" id="JAGGKT010000020">
    <property type="protein sequence ID" value="MBP1934393.1"/>
    <property type="molecule type" value="Genomic_DNA"/>
</dbReference>
<organism evidence="2 3">
    <name type="scientific">Ammoniphilus resinae</name>
    <dbReference type="NCBI Taxonomy" id="861532"/>
    <lineage>
        <taxon>Bacteria</taxon>
        <taxon>Bacillati</taxon>
        <taxon>Bacillota</taxon>
        <taxon>Bacilli</taxon>
        <taxon>Bacillales</taxon>
        <taxon>Paenibacillaceae</taxon>
        <taxon>Aneurinibacillus group</taxon>
        <taxon>Ammoniphilus</taxon>
    </lineage>
</organism>
<keyword evidence="2" id="KW-0648">Protein biosynthesis</keyword>
<reference evidence="2 3" key="1">
    <citation type="submission" date="2021-03" db="EMBL/GenBank/DDBJ databases">
        <title>Genomic Encyclopedia of Type Strains, Phase IV (KMG-IV): sequencing the most valuable type-strain genomes for metagenomic binning, comparative biology and taxonomic classification.</title>
        <authorList>
            <person name="Goeker M."/>
        </authorList>
    </citation>
    <scope>NUCLEOTIDE SEQUENCE [LARGE SCALE GENOMIC DNA]</scope>
    <source>
        <strain evidence="2 3">DSM 24738</strain>
    </source>
</reference>
<proteinExistence type="predicted"/>
<dbReference type="RefSeq" id="WP_209812388.1">
    <property type="nucleotide sequence ID" value="NZ_JAGGKT010000020.1"/>
</dbReference>
<dbReference type="GO" id="GO:0003746">
    <property type="term" value="F:translation elongation factor activity"/>
    <property type="evidence" value="ECO:0007669"/>
    <property type="project" value="UniProtKB-KW"/>
</dbReference>
<keyword evidence="2" id="KW-0251">Elongation factor</keyword>
<evidence type="ECO:0000313" key="3">
    <source>
        <dbReference type="Proteomes" id="UP001519343"/>
    </source>
</evidence>
<dbReference type="InterPro" id="IPR011528">
    <property type="entry name" value="NERD"/>
</dbReference>
<protein>
    <submittedName>
        <fullName evidence="2">DNA-directed RNA polymerase subunit M/transcription elongation factor TFIIS</fullName>
    </submittedName>
</protein>
<accession>A0ABS4GVU5</accession>
<name>A0ABS4GVU5_9BACL</name>
<dbReference type="PROSITE" id="PS50965">
    <property type="entry name" value="NERD"/>
    <property type="match status" value="1"/>
</dbReference>
<evidence type="ECO:0000259" key="1">
    <source>
        <dbReference type="PROSITE" id="PS50965"/>
    </source>
</evidence>
<feature type="domain" description="NERD" evidence="1">
    <location>
        <begin position="35"/>
        <end position="146"/>
    </location>
</feature>
<evidence type="ECO:0000313" key="2">
    <source>
        <dbReference type="EMBL" id="MBP1934393.1"/>
    </source>
</evidence>
<sequence>MFLRGRSESDELIAMRYLDKRMELPEKEKLQYLEKGYQGELEFDQLIENLKEERLILNDLLLEVCGSYFQIDSLMISQGIIHLFEIKNIEGDYYFESDKFIALVTGREYKNPLIQLKRTDALFRQLLHSFKQNYTVQAFVIFINPEFTLYQAPFDQPIILPTQINRFLKGLNKTPSILDEGHKKLAQKLLSLHQTKNPFPMLPKYDFDRLHKGIYCKNCGSFLLDKRKSDFVCAACGERESMEHAILRNVEEFKFLFPDRKITTHSIYNWCNADLNSKTYSRVLKKNYTSFGTTKDTYYR</sequence>
<keyword evidence="2" id="KW-0804">Transcription</keyword>
<dbReference type="Pfam" id="PF08378">
    <property type="entry name" value="NERD"/>
    <property type="match status" value="1"/>
</dbReference>
<keyword evidence="3" id="KW-1185">Reference proteome</keyword>
<dbReference type="GO" id="GO:0000428">
    <property type="term" value="C:DNA-directed RNA polymerase complex"/>
    <property type="evidence" value="ECO:0007669"/>
    <property type="project" value="UniProtKB-KW"/>
</dbReference>
<keyword evidence="2" id="KW-0240">DNA-directed RNA polymerase</keyword>
<dbReference type="Proteomes" id="UP001519343">
    <property type="component" value="Unassembled WGS sequence"/>
</dbReference>
<gene>
    <name evidence="2" type="ORF">J2Z37_004413</name>
</gene>
<comment type="caution">
    <text evidence="2">The sequence shown here is derived from an EMBL/GenBank/DDBJ whole genome shotgun (WGS) entry which is preliminary data.</text>
</comment>